<organism evidence="2 3">
    <name type="scientific">Fusibacter paucivorans</name>
    <dbReference type="NCBI Taxonomy" id="76009"/>
    <lineage>
        <taxon>Bacteria</taxon>
        <taxon>Bacillati</taxon>
        <taxon>Bacillota</taxon>
        <taxon>Clostridia</taxon>
        <taxon>Eubacteriales</taxon>
        <taxon>Eubacteriales Family XII. Incertae Sedis</taxon>
        <taxon>Fusibacter</taxon>
    </lineage>
</organism>
<dbReference type="RefSeq" id="WP_213235207.1">
    <property type="nucleotide sequence ID" value="NZ_JAHBCL010000002.1"/>
</dbReference>
<gene>
    <name evidence="2" type="ORF">KHM83_01900</name>
</gene>
<dbReference type="PROSITE" id="PS51257">
    <property type="entry name" value="PROKAR_LIPOPROTEIN"/>
    <property type="match status" value="1"/>
</dbReference>
<accession>A0ABS5PM35</accession>
<comment type="caution">
    <text evidence="2">The sequence shown here is derived from an EMBL/GenBank/DDBJ whole genome shotgun (WGS) entry which is preliminary data.</text>
</comment>
<reference evidence="2 3" key="1">
    <citation type="submission" date="2021-05" db="EMBL/GenBank/DDBJ databases">
        <title>Fusibacter ferrireducens sp. nov., an anaerobic, sulfur- and Fe-reducing bacterium isolated from the mangrove sediment.</title>
        <authorList>
            <person name="Qiu D."/>
        </authorList>
    </citation>
    <scope>NUCLEOTIDE SEQUENCE [LARGE SCALE GENOMIC DNA]</scope>
    <source>
        <strain evidence="2 3">DSM 12116</strain>
    </source>
</reference>
<keyword evidence="3" id="KW-1185">Reference proteome</keyword>
<sequence>MNRIKWVNQLAVLMTMCMMLIGCTGGVLEETATEDVQMRDLLENKMQYVSDRTQLVTLIDLLPMPAGINHLTTTVETSDSSNGVAVDYEVFHYDGISPKGYIEEAPFFRSAVILLSLIENADFVTYHLVDKQSEYPGAEYSYTITRETADEQLGYAVLSQTDSLANFELLLADIESKIVEMDSPQ</sequence>
<dbReference type="EMBL" id="JAHBCL010000002">
    <property type="protein sequence ID" value="MBS7525426.1"/>
    <property type="molecule type" value="Genomic_DNA"/>
</dbReference>
<feature type="domain" description="DUF4825" evidence="1">
    <location>
        <begin position="41"/>
        <end position="138"/>
    </location>
</feature>
<protein>
    <submittedName>
        <fullName evidence="2">DUF4825 domain-containing protein</fullName>
    </submittedName>
</protein>
<evidence type="ECO:0000313" key="2">
    <source>
        <dbReference type="EMBL" id="MBS7525426.1"/>
    </source>
</evidence>
<evidence type="ECO:0000259" key="1">
    <source>
        <dbReference type="Pfam" id="PF16107"/>
    </source>
</evidence>
<evidence type="ECO:0000313" key="3">
    <source>
        <dbReference type="Proteomes" id="UP000746471"/>
    </source>
</evidence>
<dbReference type="Proteomes" id="UP000746471">
    <property type="component" value="Unassembled WGS sequence"/>
</dbReference>
<dbReference type="InterPro" id="IPR032250">
    <property type="entry name" value="DUF4825"/>
</dbReference>
<name>A0ABS5PM35_9FIRM</name>
<dbReference type="Pfam" id="PF16107">
    <property type="entry name" value="DUF4825"/>
    <property type="match status" value="1"/>
</dbReference>
<proteinExistence type="predicted"/>